<comment type="caution">
    <text evidence="1">The sequence shown here is derived from an EMBL/GenBank/DDBJ whole genome shotgun (WGS) entry which is preliminary data.</text>
</comment>
<accession>A0A1C0A706</accession>
<evidence type="ECO:0000313" key="1">
    <source>
        <dbReference type="EMBL" id="OCL26012.1"/>
    </source>
</evidence>
<reference evidence="2" key="1">
    <citation type="submission" date="2016-07" db="EMBL/GenBank/DDBJ databases">
        <authorList>
            <person name="Florea S."/>
            <person name="Webb J.S."/>
            <person name="Jaromczyk J."/>
            <person name="Schardl C.L."/>
        </authorList>
    </citation>
    <scope>NUCLEOTIDE SEQUENCE [LARGE SCALE GENOMIC DNA]</scope>
    <source>
        <strain evidence="2">Z6</strain>
    </source>
</reference>
<sequence>MLVRKIFVCENPHPLWSILMDENEEVTDEMMICPKCGLRAVAVGERPENDKAVIRIENGVFYDNDLKKYQGEKMYYIIIIDFSGKEHCRAAHPVSWHKLVRHLEQLRDMTIEQAVKYMKREKLTI</sequence>
<name>A0A1C0A706_9FIRM</name>
<reference evidence="1 2" key="2">
    <citation type="submission" date="2016-08" db="EMBL/GenBank/DDBJ databases">
        <title>Orenia metallireducens sp. nov. strain Z6, a Novel Metal-reducing Firmicute from the Deep Subsurface.</title>
        <authorList>
            <person name="Maxim B.I."/>
            <person name="Kenneth K."/>
            <person name="Flynn T.M."/>
            <person name="Oloughlin E.J."/>
            <person name="Locke R.A."/>
            <person name="Weber J.R."/>
            <person name="Egan S.M."/>
            <person name="Mackie R.I."/>
            <person name="Cann I.K."/>
        </authorList>
    </citation>
    <scope>NUCLEOTIDE SEQUENCE [LARGE SCALE GENOMIC DNA]</scope>
    <source>
        <strain evidence="1 2">Z6</strain>
    </source>
</reference>
<evidence type="ECO:0000313" key="2">
    <source>
        <dbReference type="Proteomes" id="UP000093514"/>
    </source>
</evidence>
<organism evidence="1 2">
    <name type="scientific">Orenia metallireducens</name>
    <dbReference type="NCBI Taxonomy" id="1413210"/>
    <lineage>
        <taxon>Bacteria</taxon>
        <taxon>Bacillati</taxon>
        <taxon>Bacillota</taxon>
        <taxon>Clostridia</taxon>
        <taxon>Halanaerobiales</taxon>
        <taxon>Halobacteroidaceae</taxon>
        <taxon>Orenia</taxon>
    </lineage>
</organism>
<dbReference type="AlphaFoldDB" id="A0A1C0A706"/>
<dbReference type="EMBL" id="LWDV01000009">
    <property type="protein sequence ID" value="OCL26012.1"/>
    <property type="molecule type" value="Genomic_DNA"/>
</dbReference>
<dbReference type="RefSeq" id="WP_068717405.1">
    <property type="nucleotide sequence ID" value="NZ_LWDV01000009.1"/>
</dbReference>
<protein>
    <submittedName>
        <fullName evidence="1">Uncharacterized protein</fullName>
    </submittedName>
</protein>
<dbReference type="Proteomes" id="UP000093514">
    <property type="component" value="Unassembled WGS sequence"/>
</dbReference>
<proteinExistence type="predicted"/>
<gene>
    <name evidence="1" type="ORF">U472_08275</name>
</gene>
<keyword evidence="2" id="KW-1185">Reference proteome</keyword>